<dbReference type="EMBL" id="MDER01000039">
    <property type="protein sequence ID" value="ODP28254.1"/>
    <property type="molecule type" value="Genomic_DNA"/>
</dbReference>
<keyword evidence="4" id="KW-0949">S-adenosyl-L-methionine</keyword>
<dbReference type="PATRIC" id="fig|1886670.3.peg.2284"/>
<dbReference type="SUPFAM" id="SSF53790">
    <property type="entry name" value="Tetrapyrrole methylase"/>
    <property type="match status" value="1"/>
</dbReference>
<dbReference type="PROSITE" id="PS00839">
    <property type="entry name" value="SUMT_1"/>
    <property type="match status" value="1"/>
</dbReference>
<keyword evidence="2 6" id="KW-0489">Methyltransferase</keyword>
<feature type="domain" description="Tetrapyrrole methylase" evidence="7">
    <location>
        <begin position="8"/>
        <end position="235"/>
    </location>
</feature>
<dbReference type="Pfam" id="PF00590">
    <property type="entry name" value="TP_methylase"/>
    <property type="match status" value="1"/>
</dbReference>
<evidence type="ECO:0000256" key="1">
    <source>
        <dbReference type="ARBA" id="ARBA00012162"/>
    </source>
</evidence>
<keyword evidence="3 6" id="KW-0808">Transferase</keyword>
<keyword evidence="5" id="KW-0627">Porphyrin biosynthesis</keyword>
<evidence type="ECO:0000313" key="9">
    <source>
        <dbReference type="Proteomes" id="UP000094578"/>
    </source>
</evidence>
<dbReference type="NCBIfam" id="TIGR01469">
    <property type="entry name" value="cobA_cysG_Cterm"/>
    <property type="match status" value="1"/>
</dbReference>
<dbReference type="GO" id="GO:0004851">
    <property type="term" value="F:uroporphyrin-III C-methyltransferase activity"/>
    <property type="evidence" value="ECO:0007669"/>
    <property type="project" value="UniProtKB-EC"/>
</dbReference>
<dbReference type="NCBIfam" id="NF004790">
    <property type="entry name" value="PRK06136.1"/>
    <property type="match status" value="1"/>
</dbReference>
<dbReference type="PANTHER" id="PTHR45790:SF3">
    <property type="entry name" value="S-ADENOSYL-L-METHIONINE-DEPENDENT UROPORPHYRINOGEN III METHYLTRANSFERASE, CHLOROPLASTIC"/>
    <property type="match status" value="1"/>
</dbReference>
<evidence type="ECO:0000256" key="6">
    <source>
        <dbReference type="RuleBase" id="RU003960"/>
    </source>
</evidence>
<protein>
    <recommendedName>
        <fullName evidence="1">uroporphyrinogen-III C-methyltransferase</fullName>
        <ecNumber evidence="1">2.1.1.107</ecNumber>
    </recommendedName>
</protein>
<dbReference type="PANTHER" id="PTHR45790">
    <property type="entry name" value="SIROHEME SYNTHASE-RELATED"/>
    <property type="match status" value="1"/>
</dbReference>
<dbReference type="Gene3D" id="3.40.1010.10">
    <property type="entry name" value="Cobalt-precorrin-4 Transmethylase, Domain 1"/>
    <property type="match status" value="1"/>
</dbReference>
<dbReference type="InterPro" id="IPR003043">
    <property type="entry name" value="Uropor_MeTrfase_CS"/>
</dbReference>
<comment type="caution">
    <text evidence="8">The sequence shown here is derived from an EMBL/GenBank/DDBJ whole genome shotgun (WGS) entry which is preliminary data.</text>
</comment>
<evidence type="ECO:0000256" key="2">
    <source>
        <dbReference type="ARBA" id="ARBA00022603"/>
    </source>
</evidence>
<proteinExistence type="inferred from homology"/>
<dbReference type="AlphaFoldDB" id="A0A1E3L3K5"/>
<keyword evidence="9" id="KW-1185">Reference proteome</keyword>
<dbReference type="STRING" id="1886670.PTI45_02244"/>
<evidence type="ECO:0000256" key="3">
    <source>
        <dbReference type="ARBA" id="ARBA00022679"/>
    </source>
</evidence>
<organism evidence="8 9">
    <name type="scientific">Paenibacillus nuruki</name>
    <dbReference type="NCBI Taxonomy" id="1886670"/>
    <lineage>
        <taxon>Bacteria</taxon>
        <taxon>Bacillati</taxon>
        <taxon>Bacillota</taxon>
        <taxon>Bacilli</taxon>
        <taxon>Bacillales</taxon>
        <taxon>Paenibacillaceae</taxon>
        <taxon>Paenibacillus</taxon>
    </lineage>
</organism>
<dbReference type="InterPro" id="IPR014777">
    <property type="entry name" value="4pyrrole_Mease_sub1"/>
</dbReference>
<dbReference type="InterPro" id="IPR035996">
    <property type="entry name" value="4pyrrol_Methylase_sf"/>
</dbReference>
<evidence type="ECO:0000256" key="4">
    <source>
        <dbReference type="ARBA" id="ARBA00022691"/>
    </source>
</evidence>
<evidence type="ECO:0000313" key="8">
    <source>
        <dbReference type="EMBL" id="ODP28254.1"/>
    </source>
</evidence>
<dbReference type="EC" id="2.1.1.107" evidence="1"/>
<dbReference type="InterPro" id="IPR050161">
    <property type="entry name" value="Siro_Cobalamin_biosynth"/>
</dbReference>
<dbReference type="Gene3D" id="3.30.950.10">
    <property type="entry name" value="Methyltransferase, Cobalt-precorrin-4 Transmethylase, Domain 2"/>
    <property type="match status" value="1"/>
</dbReference>
<dbReference type="GO" id="GO:0032259">
    <property type="term" value="P:methylation"/>
    <property type="evidence" value="ECO:0007669"/>
    <property type="project" value="UniProtKB-KW"/>
</dbReference>
<dbReference type="GO" id="GO:0019354">
    <property type="term" value="P:siroheme biosynthetic process"/>
    <property type="evidence" value="ECO:0007669"/>
    <property type="project" value="InterPro"/>
</dbReference>
<comment type="similarity">
    <text evidence="6">Belongs to the precorrin methyltransferase family.</text>
</comment>
<evidence type="ECO:0000256" key="5">
    <source>
        <dbReference type="ARBA" id="ARBA00023244"/>
    </source>
</evidence>
<dbReference type="GO" id="GO:0016491">
    <property type="term" value="F:oxidoreductase activity"/>
    <property type="evidence" value="ECO:0007669"/>
    <property type="project" value="UniProtKB-KW"/>
</dbReference>
<dbReference type="InterPro" id="IPR000878">
    <property type="entry name" value="4pyrrol_Mease"/>
</dbReference>
<keyword evidence="8" id="KW-0456">Lyase</keyword>
<name>A0A1E3L3K5_9BACL</name>
<evidence type="ECO:0000259" key="7">
    <source>
        <dbReference type="Pfam" id="PF00590"/>
    </source>
</evidence>
<sequence length="274" mass="29366">MNRAYGTVSIIGAGPGDPELITVKALRRIQQADVIMYDRLVNDELLTYARPDAQRLFCGKSPGLHHMNQATIHRTLLSYASAGHAVVRLKGGDPFVFGRGAEEALFLAEHHIPYEIVPGITSAIGTAASASIPLTHRGVATSFACITVCRANPAIEPTTTESIFSSAPPLSPSPVRWDLLAHSVDTLAIYMGVSQLEEICSELIFCGKPSTTPVAIIENGTTEAERIFTGTLADITQIATAAHVSNPAMIIIGAVVHIREQLIQMKHQAHQMIG</sequence>
<dbReference type="PROSITE" id="PS00840">
    <property type="entry name" value="SUMT_2"/>
    <property type="match status" value="1"/>
</dbReference>
<dbReference type="CDD" id="cd11642">
    <property type="entry name" value="SUMT"/>
    <property type="match status" value="1"/>
</dbReference>
<dbReference type="FunFam" id="3.40.1010.10:FF:000001">
    <property type="entry name" value="Siroheme synthase"/>
    <property type="match status" value="1"/>
</dbReference>
<dbReference type="RefSeq" id="WP_069327670.1">
    <property type="nucleotide sequence ID" value="NZ_MDER01000039.1"/>
</dbReference>
<dbReference type="InterPro" id="IPR014776">
    <property type="entry name" value="4pyrrole_Mease_sub2"/>
</dbReference>
<dbReference type="InterPro" id="IPR006366">
    <property type="entry name" value="CobA/CysG_C"/>
</dbReference>
<accession>A0A1E3L3K5</accession>
<gene>
    <name evidence="8" type="ORF">PTI45_02244</name>
</gene>
<dbReference type="Proteomes" id="UP000094578">
    <property type="component" value="Unassembled WGS sequence"/>
</dbReference>
<reference evidence="8 9" key="1">
    <citation type="submission" date="2016-08" db="EMBL/GenBank/DDBJ databases">
        <title>Genome sequencing of Paenibacillus sp. TI45-13ar, isolated from Korean traditional nuruk.</title>
        <authorList>
            <person name="Kim S.-J."/>
        </authorList>
    </citation>
    <scope>NUCLEOTIDE SEQUENCE [LARGE SCALE GENOMIC DNA]</scope>
    <source>
        <strain evidence="8 9">TI45-13ar</strain>
    </source>
</reference>
<keyword evidence="8" id="KW-0560">Oxidoreductase</keyword>
<dbReference type="GO" id="GO:0016829">
    <property type="term" value="F:lyase activity"/>
    <property type="evidence" value="ECO:0007669"/>
    <property type="project" value="UniProtKB-KW"/>
</dbReference>